<dbReference type="EMBL" id="LR899013">
    <property type="protein sequence ID" value="CAD7089893.1"/>
    <property type="molecule type" value="Genomic_DNA"/>
</dbReference>
<dbReference type="Pfam" id="PF04790">
    <property type="entry name" value="Sarcoglycan_1"/>
    <property type="match status" value="1"/>
</dbReference>
<dbReference type="GO" id="GO:0060047">
    <property type="term" value="P:heart contraction"/>
    <property type="evidence" value="ECO:0007669"/>
    <property type="project" value="TreeGrafter"/>
</dbReference>
<evidence type="ECO:0000256" key="7">
    <source>
        <dbReference type="ARBA" id="ARBA00022968"/>
    </source>
</evidence>
<protein>
    <recommendedName>
        <fullName evidence="17">Zeta-sarcoglycan</fullName>
    </recommendedName>
</protein>
<dbReference type="PANTHER" id="PTHR12939:SF10">
    <property type="entry name" value="EG:4F1.1 PROTEIN"/>
    <property type="match status" value="1"/>
</dbReference>
<dbReference type="GO" id="GO:0016012">
    <property type="term" value="C:sarcoglycan complex"/>
    <property type="evidence" value="ECO:0007669"/>
    <property type="project" value="InterPro"/>
</dbReference>
<keyword evidence="10" id="KW-1015">Disulfide bond</keyword>
<keyword evidence="11" id="KW-0325">Glycoprotein</keyword>
<keyword evidence="5" id="KW-0963">Cytoplasm</keyword>
<dbReference type="InterPro" id="IPR039972">
    <property type="entry name" value="Sarcoglycan_gamma/delta/zeta"/>
</dbReference>
<dbReference type="GO" id="GO:0042383">
    <property type="term" value="C:sarcolemma"/>
    <property type="evidence" value="ECO:0007669"/>
    <property type="project" value="UniProtKB-SubCell"/>
</dbReference>
<evidence type="ECO:0000256" key="1">
    <source>
        <dbReference type="ARBA" id="ARBA00004245"/>
    </source>
</evidence>
<dbReference type="OrthoDB" id="8881719at2759"/>
<evidence type="ECO:0000256" key="4">
    <source>
        <dbReference type="ARBA" id="ARBA00022475"/>
    </source>
</evidence>
<evidence type="ECO:0000256" key="12">
    <source>
        <dbReference type="ARBA" id="ARBA00023212"/>
    </source>
</evidence>
<feature type="compositionally biased region" description="Polar residues" evidence="13">
    <location>
        <begin position="109"/>
        <end position="132"/>
    </location>
</feature>
<comment type="similarity">
    <text evidence="3">Belongs to the sarcoglycan beta/delta/gamma/zeta family.</text>
</comment>
<dbReference type="FunCoup" id="A0A7R8UZP3">
    <property type="interactions" value="12"/>
</dbReference>
<evidence type="ECO:0000256" key="11">
    <source>
        <dbReference type="ARBA" id="ARBA00023180"/>
    </source>
</evidence>
<name>A0A7R8UZP3_HERIL</name>
<reference evidence="15 16" key="1">
    <citation type="submission" date="2020-11" db="EMBL/GenBank/DDBJ databases">
        <authorList>
            <person name="Wallbank WR R."/>
            <person name="Pardo Diaz C."/>
            <person name="Kozak K."/>
            <person name="Martin S."/>
            <person name="Jiggins C."/>
            <person name="Moest M."/>
            <person name="Warren A I."/>
            <person name="Generalovic N T."/>
            <person name="Byers J.R.P. K."/>
            <person name="Montejo-Kovacevich G."/>
            <person name="Yen C E."/>
        </authorList>
    </citation>
    <scope>NUCLEOTIDE SEQUENCE [LARGE SCALE GENOMIC DNA]</scope>
</reference>
<keyword evidence="9 14" id="KW-0472">Membrane</keyword>
<evidence type="ECO:0000256" key="3">
    <source>
        <dbReference type="ARBA" id="ARBA00007574"/>
    </source>
</evidence>
<evidence type="ECO:0000256" key="8">
    <source>
        <dbReference type="ARBA" id="ARBA00022989"/>
    </source>
</evidence>
<evidence type="ECO:0000313" key="15">
    <source>
        <dbReference type="EMBL" id="CAD7089893.1"/>
    </source>
</evidence>
<evidence type="ECO:0000256" key="9">
    <source>
        <dbReference type="ARBA" id="ARBA00023136"/>
    </source>
</evidence>
<evidence type="ECO:0000256" key="6">
    <source>
        <dbReference type="ARBA" id="ARBA00022692"/>
    </source>
</evidence>
<keyword evidence="6 14" id="KW-0812">Transmembrane</keyword>
<dbReference type="GO" id="GO:0005856">
    <property type="term" value="C:cytoskeleton"/>
    <property type="evidence" value="ECO:0007669"/>
    <property type="project" value="UniProtKB-SubCell"/>
</dbReference>
<evidence type="ECO:0000256" key="5">
    <source>
        <dbReference type="ARBA" id="ARBA00022490"/>
    </source>
</evidence>
<dbReference type="PANTHER" id="PTHR12939">
    <property type="entry name" value="SARCOGLYCAN"/>
    <property type="match status" value="1"/>
</dbReference>
<comment type="subcellular location">
    <subcellularLocation>
        <location evidence="2">Cell membrane</location>
        <location evidence="2">Sarcolemma</location>
        <topology evidence="2">Single-pass type II membrane protein</topology>
    </subcellularLocation>
    <subcellularLocation>
        <location evidence="1">Cytoplasm</location>
        <location evidence="1">Cytoskeleton</location>
    </subcellularLocation>
</comment>
<keyword evidence="7" id="KW-0735">Signal-anchor</keyword>
<accession>A0A7R8UZP3</accession>
<dbReference type="InterPro" id="IPR006875">
    <property type="entry name" value="Sarcoglycan"/>
</dbReference>
<keyword evidence="16" id="KW-1185">Reference proteome</keyword>
<feature type="region of interest" description="Disordered" evidence="13">
    <location>
        <begin position="91"/>
        <end position="149"/>
    </location>
</feature>
<keyword evidence="12" id="KW-0206">Cytoskeleton</keyword>
<evidence type="ECO:0000256" key="2">
    <source>
        <dbReference type="ARBA" id="ARBA00004274"/>
    </source>
</evidence>
<evidence type="ECO:0000256" key="10">
    <source>
        <dbReference type="ARBA" id="ARBA00023157"/>
    </source>
</evidence>
<gene>
    <name evidence="15" type="ORF">HERILL_LOCUS12413</name>
</gene>
<evidence type="ECO:0000256" key="14">
    <source>
        <dbReference type="SAM" id="Phobius"/>
    </source>
</evidence>
<dbReference type="Proteomes" id="UP000594454">
    <property type="component" value="Chromosome 5"/>
</dbReference>
<sequence>MVNDFLDGSSNLERIFSNGVHNQPLSNTDQLSWKFLETSTLLDDRLREEENDLHSYADDHSSSEGLILLSNPNVYQSSGERQPSLAIMNSSSASVNTNHHHQQQQLQHPSISNNNTNSLGHKKNNNAGTSPGSHRHDTTMTSSALGGASMSTGISSQRQAVIGHTTGADPSSEIHGFHLSLHGWRKKCLYVLILGLMILIIVNLVLTLWILKVMEFSSEGMGQLKIVAGGIQLSGQALILDILRASTIRSRHGQPISIESSRNFSINTRDANGLVENHLFLGHDRLECLTKGFRINDSHGGNLFSVNRNEVVIGAHTLKVDGEGGAIFRESIQTTHVRADAGRELKLESPTRQLEITASQDINLQSRAGNIEVDALKEIKFSSSSGSIRFDSPHILLPNLKTAQAPSPVFALATTAPCADDSKRTQSQPLSGTGRHTEITAIVVTTIYGCEFFDHSSRS</sequence>
<evidence type="ECO:0000256" key="13">
    <source>
        <dbReference type="SAM" id="MobiDB-lite"/>
    </source>
</evidence>
<proteinExistence type="inferred from homology"/>
<keyword evidence="8 14" id="KW-1133">Transmembrane helix</keyword>
<keyword evidence="4" id="KW-1003">Cell membrane</keyword>
<dbReference type="AlphaFoldDB" id="A0A7R8UZP3"/>
<feature type="transmembrane region" description="Helical" evidence="14">
    <location>
        <begin position="188"/>
        <end position="211"/>
    </location>
</feature>
<organism evidence="15 16">
    <name type="scientific">Hermetia illucens</name>
    <name type="common">Black soldier fly</name>
    <dbReference type="NCBI Taxonomy" id="343691"/>
    <lineage>
        <taxon>Eukaryota</taxon>
        <taxon>Metazoa</taxon>
        <taxon>Ecdysozoa</taxon>
        <taxon>Arthropoda</taxon>
        <taxon>Hexapoda</taxon>
        <taxon>Insecta</taxon>
        <taxon>Pterygota</taxon>
        <taxon>Neoptera</taxon>
        <taxon>Endopterygota</taxon>
        <taxon>Diptera</taxon>
        <taxon>Brachycera</taxon>
        <taxon>Stratiomyomorpha</taxon>
        <taxon>Stratiomyidae</taxon>
        <taxon>Hermetiinae</taxon>
        <taxon>Hermetia</taxon>
    </lineage>
</organism>
<evidence type="ECO:0008006" key="17">
    <source>
        <dbReference type="Google" id="ProtNLM"/>
    </source>
</evidence>
<dbReference type="InParanoid" id="A0A7R8UZP3"/>
<feature type="compositionally biased region" description="Polar residues" evidence="13">
    <location>
        <begin position="139"/>
        <end position="149"/>
    </location>
</feature>
<evidence type="ECO:0000313" key="16">
    <source>
        <dbReference type="Proteomes" id="UP000594454"/>
    </source>
</evidence>